<accession>A0A3P8ETT3</accession>
<evidence type="ECO:0000256" key="1">
    <source>
        <dbReference type="SAM" id="Phobius"/>
    </source>
</evidence>
<feature type="transmembrane region" description="Helical" evidence="1">
    <location>
        <begin position="43"/>
        <end position="65"/>
    </location>
</feature>
<dbReference type="WBParaSite" id="HPBE_0001807801-mRNA-1">
    <property type="protein sequence ID" value="HPBE_0001807801-mRNA-1"/>
    <property type="gene ID" value="HPBE_0001807801"/>
</dbReference>
<dbReference type="EMBL" id="UZAH01030449">
    <property type="protein sequence ID" value="VDP10596.1"/>
    <property type="molecule type" value="Genomic_DNA"/>
</dbReference>
<organism evidence="4 5">
    <name type="scientific">Heligmosomoides polygyrus</name>
    <name type="common">Parasitic roundworm</name>
    <dbReference type="NCBI Taxonomy" id="6339"/>
    <lineage>
        <taxon>Eukaryota</taxon>
        <taxon>Metazoa</taxon>
        <taxon>Ecdysozoa</taxon>
        <taxon>Nematoda</taxon>
        <taxon>Chromadorea</taxon>
        <taxon>Rhabditida</taxon>
        <taxon>Rhabditina</taxon>
        <taxon>Rhabditomorpha</taxon>
        <taxon>Strongyloidea</taxon>
        <taxon>Heligmosomidae</taxon>
        <taxon>Heligmosomoides</taxon>
    </lineage>
</organism>
<keyword evidence="1" id="KW-1133">Transmembrane helix</keyword>
<name>A0A183G8A0_HELPZ</name>
<dbReference type="Proteomes" id="UP000050761">
    <property type="component" value="Unassembled WGS sequence"/>
</dbReference>
<dbReference type="PANTHER" id="PTHR23017:SF44">
    <property type="entry name" value="G-PROTEIN COUPLED RECEPTORS FAMILY 1 PROFILE DOMAIN-CONTAINING PROTEIN"/>
    <property type="match status" value="1"/>
</dbReference>
<dbReference type="OrthoDB" id="5825164at2759"/>
<keyword evidence="4" id="KW-1185">Reference proteome</keyword>
<dbReference type="AlphaFoldDB" id="A0A183G8A0"/>
<gene>
    <name evidence="3" type="ORF">HPBE_LOCUS18077</name>
</gene>
<evidence type="ECO:0000313" key="3">
    <source>
        <dbReference type="EMBL" id="VDP10596.1"/>
    </source>
</evidence>
<dbReference type="InterPro" id="IPR019430">
    <property type="entry name" value="7TM_GPCR_serpentine_rcpt_Srx"/>
</dbReference>
<proteinExistence type="predicted"/>
<protein>
    <submittedName>
        <fullName evidence="5">7TM_GPCR_Srx domain-containing protein</fullName>
    </submittedName>
</protein>
<dbReference type="PANTHER" id="PTHR23017">
    <property type="entry name" value="SERPENTINE RECEPTOR, CLASS X"/>
    <property type="match status" value="1"/>
</dbReference>
<evidence type="ECO:0000259" key="2">
    <source>
        <dbReference type="Pfam" id="PF10328"/>
    </source>
</evidence>
<evidence type="ECO:0000313" key="5">
    <source>
        <dbReference type="WBParaSite" id="HPBE_0001807801-mRNA-1"/>
    </source>
</evidence>
<keyword evidence="1" id="KW-0472">Membrane</keyword>
<dbReference type="Gene3D" id="1.20.1070.10">
    <property type="entry name" value="Rhodopsin 7-helix transmembrane proteins"/>
    <property type="match status" value="1"/>
</dbReference>
<feature type="domain" description="7TM GPCR serpentine receptor class x (Srx)" evidence="2">
    <location>
        <begin position="1"/>
        <end position="85"/>
    </location>
</feature>
<keyword evidence="1" id="KW-0812">Transmembrane</keyword>
<reference evidence="3 4" key="1">
    <citation type="submission" date="2018-11" db="EMBL/GenBank/DDBJ databases">
        <authorList>
            <consortium name="Pathogen Informatics"/>
        </authorList>
    </citation>
    <scope>NUCLEOTIDE SEQUENCE [LARGE SCALE GENOMIC DNA]</scope>
</reference>
<sequence length="128" mass="14192">MKNPFGRLLMSQSTADALLCSTFAFVHSPMVFFDIGFLKATPVIMATSFAICYNICVFSHLFIALNRLVAICFPMHYGTVFRETNGSMQKEAERDYPFLVCAHDVVVVVKLPSMAEVLKTAKSVKVTG</sequence>
<evidence type="ECO:0000313" key="4">
    <source>
        <dbReference type="Proteomes" id="UP000050761"/>
    </source>
</evidence>
<dbReference type="Pfam" id="PF10328">
    <property type="entry name" value="7TM_GPCR_Srx"/>
    <property type="match status" value="1"/>
</dbReference>
<dbReference type="SUPFAM" id="SSF81321">
    <property type="entry name" value="Family A G protein-coupled receptor-like"/>
    <property type="match status" value="1"/>
</dbReference>
<reference evidence="5" key="2">
    <citation type="submission" date="2019-09" db="UniProtKB">
        <authorList>
            <consortium name="WormBaseParasite"/>
        </authorList>
    </citation>
    <scope>IDENTIFICATION</scope>
</reference>
<accession>A0A183G8A0</accession>